<dbReference type="GO" id="GO:0060271">
    <property type="term" value="P:cilium assembly"/>
    <property type="evidence" value="ECO:0007669"/>
    <property type="project" value="TreeGrafter"/>
</dbReference>
<gene>
    <name evidence="7" type="primary">Mks1</name>
    <name evidence="7" type="ORF">EVAR_27456_1</name>
</gene>
<evidence type="ECO:0000256" key="4">
    <source>
        <dbReference type="ARBA" id="ARBA00023212"/>
    </source>
</evidence>
<keyword evidence="8" id="KW-1185">Reference proteome</keyword>
<evidence type="ECO:0000313" key="7">
    <source>
        <dbReference type="EMBL" id="GBP39096.1"/>
    </source>
</evidence>
<evidence type="ECO:0000313" key="8">
    <source>
        <dbReference type="Proteomes" id="UP000299102"/>
    </source>
</evidence>
<dbReference type="OrthoDB" id="10263520at2759"/>
<evidence type="ECO:0000256" key="5">
    <source>
        <dbReference type="ARBA" id="ARBA00023273"/>
    </source>
</evidence>
<dbReference type="InterPro" id="IPR010796">
    <property type="entry name" value="C2_B9-type_dom"/>
</dbReference>
<feature type="compositionally biased region" description="Acidic residues" evidence="6">
    <location>
        <begin position="153"/>
        <end position="164"/>
    </location>
</feature>
<evidence type="ECO:0000256" key="2">
    <source>
        <dbReference type="ARBA" id="ARBA00022490"/>
    </source>
</evidence>
<comment type="subcellular location">
    <subcellularLocation>
        <location evidence="1">Cytoplasm</location>
        <location evidence="1">Cytoskeleton</location>
        <location evidence="1">Cilium basal body</location>
    </subcellularLocation>
</comment>
<accession>A0A4C1VJD3</accession>
<dbReference type="PANTHER" id="PTHR12968">
    <property type="entry name" value="B9 DOMAIN-CONTAINING"/>
    <property type="match status" value="1"/>
</dbReference>
<proteinExistence type="predicted"/>
<keyword evidence="2" id="KW-0963">Cytoplasm</keyword>
<dbReference type="Pfam" id="PF07162">
    <property type="entry name" value="B9-C2"/>
    <property type="match status" value="1"/>
</dbReference>
<name>A0A4C1VJD3_EUMVA</name>
<dbReference type="EMBL" id="BGZK01000359">
    <property type="protein sequence ID" value="GBP39096.1"/>
    <property type="molecule type" value="Genomic_DNA"/>
</dbReference>
<sequence length="164" mass="18201">MEVISRDWWERHRTEGYAHLPLRLKPGQYTEDLGCVRPEEKDKVFADSRRYFIGGCNLLDDLEFLAKPQGTELASDFRLVATGKIRVRWSVIRQVQATERGTTDRSQTTSSSALLSGADAALRRYRRARATLAAAAKGLDLPLESGIGTPGDGSEELDSTDDDS</sequence>
<evidence type="ECO:0000256" key="6">
    <source>
        <dbReference type="SAM" id="MobiDB-lite"/>
    </source>
</evidence>
<dbReference type="STRING" id="151549.A0A4C1VJD3"/>
<dbReference type="Proteomes" id="UP000299102">
    <property type="component" value="Unassembled WGS sequence"/>
</dbReference>
<evidence type="ECO:0000256" key="3">
    <source>
        <dbReference type="ARBA" id="ARBA00022794"/>
    </source>
</evidence>
<keyword evidence="4" id="KW-0206">Cytoskeleton</keyword>
<protein>
    <submittedName>
        <fullName evidence="7">Meckel syndrome type 1 protein homolog</fullName>
    </submittedName>
</protein>
<dbReference type="GO" id="GO:0036038">
    <property type="term" value="C:MKS complex"/>
    <property type="evidence" value="ECO:0007669"/>
    <property type="project" value="TreeGrafter"/>
</dbReference>
<keyword evidence="3" id="KW-0970">Cilium biogenesis/degradation</keyword>
<dbReference type="PANTHER" id="PTHR12968:SF4">
    <property type="entry name" value="TECTONIC-LIKE COMPLEX MEMBER MKS1"/>
    <property type="match status" value="1"/>
</dbReference>
<comment type="caution">
    <text evidence="7">The sequence shown here is derived from an EMBL/GenBank/DDBJ whole genome shotgun (WGS) entry which is preliminary data.</text>
</comment>
<reference evidence="7 8" key="1">
    <citation type="journal article" date="2019" name="Commun. Biol.">
        <title>The bagworm genome reveals a unique fibroin gene that provides high tensile strength.</title>
        <authorList>
            <person name="Kono N."/>
            <person name="Nakamura H."/>
            <person name="Ohtoshi R."/>
            <person name="Tomita M."/>
            <person name="Numata K."/>
            <person name="Arakawa K."/>
        </authorList>
    </citation>
    <scope>NUCLEOTIDE SEQUENCE [LARGE SCALE GENOMIC DNA]</scope>
</reference>
<dbReference type="PROSITE" id="PS51381">
    <property type="entry name" value="C2_B9"/>
    <property type="match status" value="1"/>
</dbReference>
<organism evidence="7 8">
    <name type="scientific">Eumeta variegata</name>
    <name type="common">Bagworm moth</name>
    <name type="synonym">Eumeta japonica</name>
    <dbReference type="NCBI Taxonomy" id="151549"/>
    <lineage>
        <taxon>Eukaryota</taxon>
        <taxon>Metazoa</taxon>
        <taxon>Ecdysozoa</taxon>
        <taxon>Arthropoda</taxon>
        <taxon>Hexapoda</taxon>
        <taxon>Insecta</taxon>
        <taxon>Pterygota</taxon>
        <taxon>Neoptera</taxon>
        <taxon>Endopterygota</taxon>
        <taxon>Lepidoptera</taxon>
        <taxon>Glossata</taxon>
        <taxon>Ditrysia</taxon>
        <taxon>Tineoidea</taxon>
        <taxon>Psychidae</taxon>
        <taxon>Oiketicinae</taxon>
        <taxon>Eumeta</taxon>
    </lineage>
</organism>
<keyword evidence="5" id="KW-0966">Cell projection</keyword>
<feature type="region of interest" description="Disordered" evidence="6">
    <location>
        <begin position="142"/>
        <end position="164"/>
    </location>
</feature>
<dbReference type="AlphaFoldDB" id="A0A4C1VJD3"/>
<evidence type="ECO:0000256" key="1">
    <source>
        <dbReference type="ARBA" id="ARBA00004120"/>
    </source>
</evidence>